<sequence>MQGAKCYECKSHLICRKNDKEH</sequence>
<dbReference type="EMBL" id="GBRH01173308">
    <property type="protein sequence ID" value="JAE24588.1"/>
    <property type="molecule type" value="Transcribed_RNA"/>
</dbReference>
<reference evidence="1" key="2">
    <citation type="journal article" date="2015" name="Data Brief">
        <title>Shoot transcriptome of the giant reed, Arundo donax.</title>
        <authorList>
            <person name="Barrero R.A."/>
            <person name="Guerrero F.D."/>
            <person name="Moolhuijzen P."/>
            <person name="Goolsby J.A."/>
            <person name="Tidwell J."/>
            <person name="Bellgard S.E."/>
            <person name="Bellgard M.I."/>
        </authorList>
    </citation>
    <scope>NUCLEOTIDE SEQUENCE</scope>
    <source>
        <tissue evidence="1">Shoot tissue taken approximately 20 cm above the soil surface</tissue>
    </source>
</reference>
<accession>A0A0A9GVK3</accession>
<organism evidence="1">
    <name type="scientific">Arundo donax</name>
    <name type="common">Giant reed</name>
    <name type="synonym">Donax arundinaceus</name>
    <dbReference type="NCBI Taxonomy" id="35708"/>
    <lineage>
        <taxon>Eukaryota</taxon>
        <taxon>Viridiplantae</taxon>
        <taxon>Streptophyta</taxon>
        <taxon>Embryophyta</taxon>
        <taxon>Tracheophyta</taxon>
        <taxon>Spermatophyta</taxon>
        <taxon>Magnoliopsida</taxon>
        <taxon>Liliopsida</taxon>
        <taxon>Poales</taxon>
        <taxon>Poaceae</taxon>
        <taxon>PACMAD clade</taxon>
        <taxon>Arundinoideae</taxon>
        <taxon>Arundineae</taxon>
        <taxon>Arundo</taxon>
    </lineage>
</organism>
<evidence type="ECO:0000313" key="1">
    <source>
        <dbReference type="EMBL" id="JAE24588.1"/>
    </source>
</evidence>
<name>A0A0A9GVK3_ARUDO</name>
<reference evidence="1" key="1">
    <citation type="submission" date="2014-09" db="EMBL/GenBank/DDBJ databases">
        <authorList>
            <person name="Magalhaes I.L.F."/>
            <person name="Oliveira U."/>
            <person name="Santos F.R."/>
            <person name="Vidigal T.H.D.A."/>
            <person name="Brescovit A.D."/>
            <person name="Santos A.J."/>
        </authorList>
    </citation>
    <scope>NUCLEOTIDE SEQUENCE</scope>
    <source>
        <tissue evidence="1">Shoot tissue taken approximately 20 cm above the soil surface</tissue>
    </source>
</reference>
<proteinExistence type="predicted"/>
<protein>
    <submittedName>
        <fullName evidence="1">Uncharacterized protein</fullName>
    </submittedName>
</protein>
<dbReference type="AlphaFoldDB" id="A0A0A9GVK3"/>